<evidence type="ECO:0000313" key="2">
    <source>
        <dbReference type="EMBL" id="HDP15262.1"/>
    </source>
</evidence>
<sequence length="105" mass="12054">MSIGRQLLEELRRDEELRRNLAEELLPEALRNRELRKAMLLALSREMATKEDIEELKSYVDARINDVSRRISGLYGVVKASLVAIIATLISTILVPLILRILFHT</sequence>
<comment type="caution">
    <text evidence="2">The sequence shown here is derived from an EMBL/GenBank/DDBJ whole genome shotgun (WGS) entry which is preliminary data.</text>
</comment>
<keyword evidence="1" id="KW-1133">Transmembrane helix</keyword>
<proteinExistence type="predicted"/>
<keyword evidence="1" id="KW-0472">Membrane</keyword>
<gene>
    <name evidence="2" type="ORF">ENN26_05755</name>
</gene>
<feature type="transmembrane region" description="Helical" evidence="1">
    <location>
        <begin position="82"/>
        <end position="103"/>
    </location>
</feature>
<name>A0A7C1CD78_9CREN</name>
<dbReference type="AlphaFoldDB" id="A0A7C1CD78"/>
<accession>A0A7C1CD78</accession>
<reference evidence="2" key="1">
    <citation type="journal article" date="2020" name="mSystems">
        <title>Genome- and Community-Level Interaction Insights into Carbon Utilization and Element Cycling Functions of Hydrothermarchaeota in Hydrothermal Sediment.</title>
        <authorList>
            <person name="Zhou Z."/>
            <person name="Liu Y."/>
            <person name="Xu W."/>
            <person name="Pan J."/>
            <person name="Luo Z.H."/>
            <person name="Li M."/>
        </authorList>
    </citation>
    <scope>NUCLEOTIDE SEQUENCE [LARGE SCALE GENOMIC DNA]</scope>
    <source>
        <strain evidence="2">SpSt-116</strain>
    </source>
</reference>
<dbReference type="EMBL" id="DSAY01000104">
    <property type="protein sequence ID" value="HDP15262.1"/>
    <property type="molecule type" value="Genomic_DNA"/>
</dbReference>
<organism evidence="2">
    <name type="scientific">Thermofilum adornatum</name>
    <dbReference type="NCBI Taxonomy" id="1365176"/>
    <lineage>
        <taxon>Archaea</taxon>
        <taxon>Thermoproteota</taxon>
        <taxon>Thermoprotei</taxon>
        <taxon>Thermofilales</taxon>
        <taxon>Thermofilaceae</taxon>
        <taxon>Thermofilum</taxon>
    </lineage>
</organism>
<protein>
    <submittedName>
        <fullName evidence="2">Uncharacterized protein</fullName>
    </submittedName>
</protein>
<keyword evidence="1" id="KW-0812">Transmembrane</keyword>
<evidence type="ECO:0000256" key="1">
    <source>
        <dbReference type="SAM" id="Phobius"/>
    </source>
</evidence>